<dbReference type="EMBL" id="QWFX01000013">
    <property type="protein sequence ID" value="RIJ27930.1"/>
    <property type="molecule type" value="Genomic_DNA"/>
</dbReference>
<evidence type="ECO:0000256" key="1">
    <source>
        <dbReference type="SAM" id="MobiDB-lite"/>
    </source>
</evidence>
<feature type="region of interest" description="Disordered" evidence="1">
    <location>
        <begin position="22"/>
        <end position="54"/>
    </location>
</feature>
<evidence type="ECO:0000313" key="3">
    <source>
        <dbReference type="EMBL" id="RIJ27930.1"/>
    </source>
</evidence>
<accession>A0A399R924</accession>
<evidence type="ECO:0000313" key="4">
    <source>
        <dbReference type="Proteomes" id="UP000266385"/>
    </source>
</evidence>
<keyword evidence="2" id="KW-0732">Signal</keyword>
<dbReference type="InterPro" id="IPR019225">
    <property type="entry name" value="DUF2155"/>
</dbReference>
<protein>
    <submittedName>
        <fullName evidence="3">DUF2155 domain-containing protein</fullName>
    </submittedName>
</protein>
<reference evidence="3 4" key="1">
    <citation type="submission" date="2018-08" db="EMBL/GenBank/DDBJ databases">
        <title>Henriciella mobilis sp. nov., isolated from seawater.</title>
        <authorList>
            <person name="Cheng H."/>
            <person name="Wu Y.-H."/>
            <person name="Xu X.-W."/>
            <person name="Guo L.-L."/>
        </authorList>
    </citation>
    <scope>NUCLEOTIDE SEQUENCE [LARGE SCALE GENOMIC DNA]</scope>
    <source>
        <strain evidence="3 4">JN25</strain>
    </source>
</reference>
<feature type="signal peptide" evidence="2">
    <location>
        <begin position="1"/>
        <end position="21"/>
    </location>
</feature>
<dbReference type="Pfam" id="PF09923">
    <property type="entry name" value="DUF2155"/>
    <property type="match status" value="2"/>
</dbReference>
<organism evidence="3 4">
    <name type="scientific">Henriciella mobilis</name>
    <dbReference type="NCBI Taxonomy" id="2305467"/>
    <lineage>
        <taxon>Bacteria</taxon>
        <taxon>Pseudomonadati</taxon>
        <taxon>Pseudomonadota</taxon>
        <taxon>Alphaproteobacteria</taxon>
        <taxon>Hyphomonadales</taxon>
        <taxon>Hyphomonadaceae</taxon>
        <taxon>Henriciella</taxon>
    </lineage>
</organism>
<sequence length="213" mass="22872">MKLVPIVCATAALALSVGLSAAQQGPDEPAAEEQGAESDGLLEEAEDDQRAVRQPSYVKLQTATLRALDKITGRSTDFEIKVGEPVIYGSLKIDLSVCYQTPPEEPPESVAFLKIETTQAIRMRSMAVPRLASEVEGVDDSEIDAEAIAQNDEAEPRGDDEQEAADEELLFSGWMFASSPGLSALEHPVYDVWVIRCTDRSPVSPSGPGNPAE</sequence>
<feature type="compositionally biased region" description="Acidic residues" evidence="1">
    <location>
        <begin position="29"/>
        <end position="47"/>
    </location>
</feature>
<dbReference type="RefSeq" id="WP_119376466.1">
    <property type="nucleotide sequence ID" value="NZ_QWFX01000013.1"/>
</dbReference>
<gene>
    <name evidence="3" type="ORF">D1223_10925</name>
</gene>
<keyword evidence="4" id="KW-1185">Reference proteome</keyword>
<proteinExistence type="predicted"/>
<feature type="chain" id="PRO_5017486239" evidence="2">
    <location>
        <begin position="22"/>
        <end position="213"/>
    </location>
</feature>
<dbReference type="Proteomes" id="UP000266385">
    <property type="component" value="Unassembled WGS sequence"/>
</dbReference>
<name>A0A399R924_9PROT</name>
<dbReference type="OrthoDB" id="9810376at2"/>
<dbReference type="AlphaFoldDB" id="A0A399R924"/>
<evidence type="ECO:0000256" key="2">
    <source>
        <dbReference type="SAM" id="SignalP"/>
    </source>
</evidence>
<comment type="caution">
    <text evidence="3">The sequence shown here is derived from an EMBL/GenBank/DDBJ whole genome shotgun (WGS) entry which is preliminary data.</text>
</comment>